<gene>
    <name evidence="1" type="ORF">BLNAU_630</name>
</gene>
<dbReference type="EMBL" id="JARBJD010000003">
    <property type="protein sequence ID" value="KAK2964099.1"/>
    <property type="molecule type" value="Genomic_DNA"/>
</dbReference>
<protein>
    <submittedName>
        <fullName evidence="1">Uncharacterized protein</fullName>
    </submittedName>
</protein>
<proteinExistence type="predicted"/>
<sequence length="111" mass="12782">MMKEQNRTEAGLRRIKGDLSYRNNILEEISETSRKQGKDKLGWRDRGQKTVSSTSRVKHIFINRKTGSSAAVTREMSHPYLTIASVEVSNFLELITMNSINQLHTIFSTFY</sequence>
<name>A0ABQ9YKJ9_9EUKA</name>
<evidence type="ECO:0000313" key="2">
    <source>
        <dbReference type="Proteomes" id="UP001281761"/>
    </source>
</evidence>
<comment type="caution">
    <text evidence="1">The sequence shown here is derived from an EMBL/GenBank/DDBJ whole genome shotgun (WGS) entry which is preliminary data.</text>
</comment>
<organism evidence="1 2">
    <name type="scientific">Blattamonas nauphoetae</name>
    <dbReference type="NCBI Taxonomy" id="2049346"/>
    <lineage>
        <taxon>Eukaryota</taxon>
        <taxon>Metamonada</taxon>
        <taxon>Preaxostyla</taxon>
        <taxon>Oxymonadida</taxon>
        <taxon>Blattamonas</taxon>
    </lineage>
</organism>
<dbReference type="Proteomes" id="UP001281761">
    <property type="component" value="Unassembled WGS sequence"/>
</dbReference>
<reference evidence="1 2" key="1">
    <citation type="journal article" date="2022" name="bioRxiv">
        <title>Genomics of Preaxostyla Flagellates Illuminates Evolutionary Transitions and the Path Towards Mitochondrial Loss.</title>
        <authorList>
            <person name="Novak L.V.F."/>
            <person name="Treitli S.C."/>
            <person name="Pyrih J."/>
            <person name="Halakuc P."/>
            <person name="Pipaliya S.V."/>
            <person name="Vacek V."/>
            <person name="Brzon O."/>
            <person name="Soukal P."/>
            <person name="Eme L."/>
            <person name="Dacks J.B."/>
            <person name="Karnkowska A."/>
            <person name="Elias M."/>
            <person name="Hampl V."/>
        </authorList>
    </citation>
    <scope>NUCLEOTIDE SEQUENCE [LARGE SCALE GENOMIC DNA]</scope>
    <source>
        <strain evidence="1">NAU3</strain>
        <tissue evidence="1">Gut</tissue>
    </source>
</reference>
<keyword evidence="2" id="KW-1185">Reference proteome</keyword>
<evidence type="ECO:0000313" key="1">
    <source>
        <dbReference type="EMBL" id="KAK2964099.1"/>
    </source>
</evidence>
<accession>A0ABQ9YKJ9</accession>